<evidence type="ECO:0000313" key="1">
    <source>
        <dbReference type="EMBL" id="KAF3538167.1"/>
    </source>
</evidence>
<dbReference type="AlphaFoldDB" id="A0A8S9Q7Y5"/>
<dbReference type="Proteomes" id="UP000712600">
    <property type="component" value="Unassembled WGS sequence"/>
</dbReference>
<name>A0A8S9Q7Y5_BRACR</name>
<dbReference type="EMBL" id="QGKX02001290">
    <property type="protein sequence ID" value="KAF3538167.1"/>
    <property type="molecule type" value="Genomic_DNA"/>
</dbReference>
<protein>
    <submittedName>
        <fullName evidence="1">Uncharacterized protein</fullName>
    </submittedName>
</protein>
<comment type="caution">
    <text evidence="1">The sequence shown here is derived from an EMBL/GenBank/DDBJ whole genome shotgun (WGS) entry which is preliminary data.</text>
</comment>
<accession>A0A8S9Q7Y5</accession>
<gene>
    <name evidence="1" type="ORF">F2Q69_00021698</name>
</gene>
<reference evidence="1" key="1">
    <citation type="submission" date="2019-12" db="EMBL/GenBank/DDBJ databases">
        <title>Genome sequencing and annotation of Brassica cretica.</title>
        <authorList>
            <person name="Studholme D.J."/>
            <person name="Sarris P."/>
        </authorList>
    </citation>
    <scope>NUCLEOTIDE SEQUENCE</scope>
    <source>
        <strain evidence="1">PFS-109/04</strain>
        <tissue evidence="1">Leaf</tissue>
    </source>
</reference>
<organism evidence="1 2">
    <name type="scientific">Brassica cretica</name>
    <name type="common">Mustard</name>
    <dbReference type="NCBI Taxonomy" id="69181"/>
    <lineage>
        <taxon>Eukaryota</taxon>
        <taxon>Viridiplantae</taxon>
        <taxon>Streptophyta</taxon>
        <taxon>Embryophyta</taxon>
        <taxon>Tracheophyta</taxon>
        <taxon>Spermatophyta</taxon>
        <taxon>Magnoliopsida</taxon>
        <taxon>eudicotyledons</taxon>
        <taxon>Gunneridae</taxon>
        <taxon>Pentapetalae</taxon>
        <taxon>rosids</taxon>
        <taxon>malvids</taxon>
        <taxon>Brassicales</taxon>
        <taxon>Brassicaceae</taxon>
        <taxon>Brassiceae</taxon>
        <taxon>Brassica</taxon>
    </lineage>
</organism>
<proteinExistence type="predicted"/>
<evidence type="ECO:0000313" key="2">
    <source>
        <dbReference type="Proteomes" id="UP000712600"/>
    </source>
</evidence>
<sequence>MKTRRWGRSLETVYCMTMQCRIVHTGHSTMMVTLRRETLYSFGRKERPTSGSILLSLQRPTTQEENNELMALSLNLLDKKRETGRLRNWFYQQDVARTYNRKVRTRTFQQGDWVLRRAEKTTGKKDPIRSLRCGEQAPTGYKIANVKYNPTAGTPCTSNPIIFNTVPGP</sequence>